<dbReference type="RefSeq" id="WP_262399461.1">
    <property type="nucleotide sequence ID" value="NZ_JACRTB010000007.1"/>
</dbReference>
<dbReference type="PANTHER" id="PTHR33451">
    <property type="entry name" value="MALATE-2H(+)/NA(+)-LACTATE ANTIPORTER"/>
    <property type="match status" value="1"/>
</dbReference>
<protein>
    <submittedName>
        <fullName evidence="11">Sodium:proton antiporter</fullName>
    </submittedName>
</protein>
<sequence>MLETSVLLVFVAGLLFCLIAGLPILLAILFGYFVFFAYGLSRGKRAFRLLAVSLTGIRSVKNILITFMLIGMLTAVWRACGAIATIICASTRVMRPDLMVVICFWLCCLISLLTGTSFGSAATMGVICMSISNVMGIPPVYAGGAILSGTFFGDRCSPMSTSAQLICTITDTDIYRNIRRMLQTCVVPFLLTSGLYLVLGLLSGAREAPADVIEIFERNYRLGWIPLIPALITVLFSLLRLNVKVTMLASILAGGAICLWVQGIAPLELFWICLRGFRAADPELAAFSNGGGVLSMLNVGAIVCISSTYSELFEETGLLNNTHALIGRLAVRINPFGAVMVVSILTSAICCNQSLSTVVVKQLCDHVMPDRYELALTLEDTVILLAALIPWSIAGSVPLAASGAPLSSILFACYLYLLPLCSYLSYSRGRGWPASPDAPVRAEGS</sequence>
<feature type="transmembrane region" description="Helical" evidence="9">
    <location>
        <begin position="134"/>
        <end position="152"/>
    </location>
</feature>
<reference evidence="11 12" key="1">
    <citation type="submission" date="2020-08" db="EMBL/GenBank/DDBJ databases">
        <title>Genome public.</title>
        <authorList>
            <person name="Liu C."/>
            <person name="Sun Q."/>
        </authorList>
    </citation>
    <scope>NUCLEOTIDE SEQUENCE [LARGE SCALE GENOMIC DNA]</scope>
    <source>
        <strain evidence="11 12">BX1</strain>
    </source>
</reference>
<comment type="subcellular location">
    <subcellularLocation>
        <location evidence="1">Cell membrane</location>
        <topology evidence="1">Multi-pass membrane protein</topology>
    </subcellularLocation>
</comment>
<comment type="similarity">
    <text evidence="8">Belongs to the NhaC Na(+)/H(+) (TC 2.A.35) antiporter family.</text>
</comment>
<accession>A0ABR7NJS8</accession>
<evidence type="ECO:0000313" key="12">
    <source>
        <dbReference type="Proteomes" id="UP000658131"/>
    </source>
</evidence>
<dbReference type="InterPro" id="IPR052180">
    <property type="entry name" value="NhaC_Na-H+_Antiporter"/>
</dbReference>
<keyword evidence="12" id="KW-1185">Reference proteome</keyword>
<feature type="transmembrane region" description="Helical" evidence="9">
    <location>
        <begin position="372"/>
        <end position="394"/>
    </location>
</feature>
<evidence type="ECO:0000256" key="9">
    <source>
        <dbReference type="SAM" id="Phobius"/>
    </source>
</evidence>
<evidence type="ECO:0000256" key="7">
    <source>
        <dbReference type="ARBA" id="ARBA00023136"/>
    </source>
</evidence>
<feature type="transmembrane region" description="Helical" evidence="9">
    <location>
        <begin position="329"/>
        <end position="351"/>
    </location>
</feature>
<feature type="transmembrane region" description="Helical" evidence="9">
    <location>
        <begin position="247"/>
        <end position="274"/>
    </location>
</feature>
<feature type="transmembrane region" description="Helical" evidence="9">
    <location>
        <begin position="99"/>
        <end position="122"/>
    </location>
</feature>
<evidence type="ECO:0000256" key="1">
    <source>
        <dbReference type="ARBA" id="ARBA00004651"/>
    </source>
</evidence>
<organism evidence="11 12">
    <name type="scientific">Yanshouia hominis</name>
    <dbReference type="NCBI Taxonomy" id="2763673"/>
    <lineage>
        <taxon>Bacteria</taxon>
        <taxon>Bacillati</taxon>
        <taxon>Bacillota</taxon>
        <taxon>Clostridia</taxon>
        <taxon>Eubacteriales</taxon>
        <taxon>Oscillospiraceae</taxon>
        <taxon>Yanshouia</taxon>
    </lineage>
</organism>
<comment type="caution">
    <text evidence="11">The sequence shown here is derived from an EMBL/GenBank/DDBJ whole genome shotgun (WGS) entry which is preliminary data.</text>
</comment>
<dbReference type="EMBL" id="JACRTB010000007">
    <property type="protein sequence ID" value="MBC8575893.1"/>
    <property type="molecule type" value="Genomic_DNA"/>
</dbReference>
<evidence type="ECO:0000256" key="6">
    <source>
        <dbReference type="ARBA" id="ARBA00022989"/>
    </source>
</evidence>
<keyword evidence="5 9" id="KW-0812">Transmembrane</keyword>
<feature type="domain" description="Na+/H+ antiporter NhaC-like C-terminal" evidence="10">
    <location>
        <begin position="150"/>
        <end position="418"/>
    </location>
</feature>
<feature type="transmembrane region" description="Helical" evidence="9">
    <location>
        <begin position="6"/>
        <end position="38"/>
    </location>
</feature>
<feature type="transmembrane region" description="Helical" evidence="9">
    <location>
        <begin position="63"/>
        <end position="87"/>
    </location>
</feature>
<keyword evidence="4" id="KW-1003">Cell membrane</keyword>
<evidence type="ECO:0000256" key="4">
    <source>
        <dbReference type="ARBA" id="ARBA00022475"/>
    </source>
</evidence>
<feature type="transmembrane region" description="Helical" evidence="9">
    <location>
        <begin position="406"/>
        <end position="426"/>
    </location>
</feature>
<name>A0ABR7NJS8_9FIRM</name>
<dbReference type="InterPro" id="IPR018461">
    <property type="entry name" value="Na/H_Antiport_NhaC-like_C"/>
</dbReference>
<dbReference type="Pfam" id="PF03553">
    <property type="entry name" value="Na_H_antiporter"/>
    <property type="match status" value="1"/>
</dbReference>
<dbReference type="PANTHER" id="PTHR33451:SF3">
    <property type="entry name" value="MALATE-2H(+)_NA(+)-LACTATE ANTIPORTER"/>
    <property type="match status" value="1"/>
</dbReference>
<evidence type="ECO:0000256" key="5">
    <source>
        <dbReference type="ARBA" id="ARBA00022692"/>
    </source>
</evidence>
<evidence type="ECO:0000256" key="2">
    <source>
        <dbReference type="ARBA" id="ARBA00022448"/>
    </source>
</evidence>
<evidence type="ECO:0000256" key="8">
    <source>
        <dbReference type="ARBA" id="ARBA00038435"/>
    </source>
</evidence>
<dbReference type="Proteomes" id="UP000658131">
    <property type="component" value="Unassembled WGS sequence"/>
</dbReference>
<evidence type="ECO:0000256" key="3">
    <source>
        <dbReference type="ARBA" id="ARBA00022449"/>
    </source>
</evidence>
<gene>
    <name evidence="11" type="ORF">H8717_05635</name>
</gene>
<keyword evidence="3" id="KW-0050">Antiport</keyword>
<feature type="transmembrane region" description="Helical" evidence="9">
    <location>
        <begin position="222"/>
        <end position="241"/>
    </location>
</feature>
<evidence type="ECO:0000313" key="11">
    <source>
        <dbReference type="EMBL" id="MBC8575893.1"/>
    </source>
</evidence>
<evidence type="ECO:0000259" key="10">
    <source>
        <dbReference type="Pfam" id="PF03553"/>
    </source>
</evidence>
<proteinExistence type="inferred from homology"/>
<keyword evidence="7 9" id="KW-0472">Membrane</keyword>
<keyword evidence="2" id="KW-0813">Transport</keyword>
<feature type="transmembrane region" description="Helical" evidence="9">
    <location>
        <begin position="181"/>
        <end position="202"/>
    </location>
</feature>
<keyword evidence="6 9" id="KW-1133">Transmembrane helix</keyword>